<name>A0A2G5PBD1_9MYCO</name>
<keyword evidence="3" id="KW-0547">Nucleotide-binding</keyword>
<evidence type="ECO:0000256" key="5">
    <source>
        <dbReference type="ARBA" id="ARBA00034531"/>
    </source>
</evidence>
<comment type="catalytic activity">
    <reaction evidence="6">
        <text>L-threonyl-[protein] + ATP = 3-O-(5'-adenylyl)-L-threonyl-[protein] + diphosphate</text>
        <dbReference type="Rhea" id="RHEA:54292"/>
        <dbReference type="Rhea" id="RHEA-COMP:11060"/>
        <dbReference type="Rhea" id="RHEA-COMP:13847"/>
        <dbReference type="ChEBI" id="CHEBI:30013"/>
        <dbReference type="ChEBI" id="CHEBI:30616"/>
        <dbReference type="ChEBI" id="CHEBI:33019"/>
        <dbReference type="ChEBI" id="CHEBI:138113"/>
        <dbReference type="EC" id="2.7.7.108"/>
    </reaction>
</comment>
<organism evidence="9 10">
    <name type="scientific">Mycolicibacterium brumae</name>
    <dbReference type="NCBI Taxonomy" id="85968"/>
    <lineage>
        <taxon>Bacteria</taxon>
        <taxon>Bacillati</taxon>
        <taxon>Actinomycetota</taxon>
        <taxon>Actinomycetes</taxon>
        <taxon>Mycobacteriales</taxon>
        <taxon>Mycobacteriaceae</taxon>
        <taxon>Mycolicibacterium</taxon>
    </lineage>
</organism>
<keyword evidence="1" id="KW-0808">Transferase</keyword>
<dbReference type="GO" id="GO:0005524">
    <property type="term" value="F:ATP binding"/>
    <property type="evidence" value="ECO:0007669"/>
    <property type="project" value="UniProtKB-KW"/>
</dbReference>
<evidence type="ECO:0000313" key="9">
    <source>
        <dbReference type="EMBL" id="PIB75194.1"/>
    </source>
</evidence>
<dbReference type="EMBL" id="PDCN02000011">
    <property type="protein sequence ID" value="PIB75194.1"/>
    <property type="molecule type" value="Genomic_DNA"/>
</dbReference>
<keyword evidence="4" id="KW-0067">ATP-binding</keyword>
<dbReference type="AlphaFoldDB" id="A0A2G5PBD1"/>
<evidence type="ECO:0000256" key="3">
    <source>
        <dbReference type="ARBA" id="ARBA00022741"/>
    </source>
</evidence>
<dbReference type="PANTHER" id="PTHR39560">
    <property type="entry name" value="PROTEIN ADENYLYLTRANSFERASE FIC-RELATED"/>
    <property type="match status" value="1"/>
</dbReference>
<gene>
    <name evidence="9" type="ORF">CQY22_010015</name>
</gene>
<dbReference type="GO" id="GO:0070733">
    <property type="term" value="F:AMPylase activity"/>
    <property type="evidence" value="ECO:0007669"/>
    <property type="project" value="UniProtKB-EC"/>
</dbReference>
<dbReference type="OrthoDB" id="9813719at2"/>
<comment type="caution">
    <text evidence="9">The sequence shown here is derived from an EMBL/GenBank/DDBJ whole genome shotgun (WGS) entry which is preliminary data.</text>
</comment>
<dbReference type="Pfam" id="PF02661">
    <property type="entry name" value="Fic"/>
    <property type="match status" value="1"/>
</dbReference>
<evidence type="ECO:0000259" key="8">
    <source>
        <dbReference type="PROSITE" id="PS51459"/>
    </source>
</evidence>
<keyword evidence="2" id="KW-0548">Nucleotidyltransferase</keyword>
<dbReference type="PROSITE" id="PS51459">
    <property type="entry name" value="FIDO"/>
    <property type="match status" value="1"/>
</dbReference>
<dbReference type="PANTHER" id="PTHR39560:SF1">
    <property type="entry name" value="PROTEIN ADENYLYLTRANSFERASE FIC-RELATED"/>
    <property type="match status" value="1"/>
</dbReference>
<evidence type="ECO:0000256" key="2">
    <source>
        <dbReference type="ARBA" id="ARBA00022695"/>
    </source>
</evidence>
<dbReference type="Proteomes" id="UP000230551">
    <property type="component" value="Unassembled WGS sequence"/>
</dbReference>
<dbReference type="STRING" id="85968.GCA_900073015_02616"/>
<dbReference type="InterPro" id="IPR036597">
    <property type="entry name" value="Fido-like_dom_sf"/>
</dbReference>
<dbReference type="RefSeq" id="WP_090589697.1">
    <property type="nucleotide sequence ID" value="NZ_CP104302.1"/>
</dbReference>
<dbReference type="GO" id="GO:0051302">
    <property type="term" value="P:regulation of cell division"/>
    <property type="evidence" value="ECO:0007669"/>
    <property type="project" value="TreeGrafter"/>
</dbReference>
<protein>
    <recommendedName>
        <fullName evidence="5">protein adenylyltransferase</fullName>
        <ecNumber evidence="5">2.7.7.108</ecNumber>
    </recommendedName>
</protein>
<evidence type="ECO:0000313" key="10">
    <source>
        <dbReference type="Proteomes" id="UP000230551"/>
    </source>
</evidence>
<sequence>MVMLDDAVRHRIAQTVAAEVMEGWRPEPEQLAALDRLAYGELSFGAYLAPELSRAPRARARPRLARRRPYLIPGTTLLRNSFGVVDPAALARLEFVATAGRMLQALQMPSPPLDIRALHTQVFGDVYPWAGQPRIVNLRRGSTTFGSWRLIPEHLDFFDADVGELAVTAARLDDGELAFRLARVYAEHNRIHPFREGNGRTGTLLLHLLAAAGRRRLDLSGLDRAEWIAASRDSMPFRRDGEADPRPFTAILRSRLG</sequence>
<proteinExistence type="predicted"/>
<evidence type="ECO:0000256" key="7">
    <source>
        <dbReference type="ARBA" id="ARBA00048696"/>
    </source>
</evidence>
<dbReference type="EC" id="2.7.7.108" evidence="5"/>
<dbReference type="SUPFAM" id="SSF140931">
    <property type="entry name" value="Fic-like"/>
    <property type="match status" value="1"/>
</dbReference>
<evidence type="ECO:0000256" key="6">
    <source>
        <dbReference type="ARBA" id="ARBA00047939"/>
    </source>
</evidence>
<feature type="domain" description="Fido" evidence="8">
    <location>
        <begin position="110"/>
        <end position="254"/>
    </location>
</feature>
<dbReference type="Gene3D" id="1.10.3290.10">
    <property type="entry name" value="Fido-like domain"/>
    <property type="match status" value="1"/>
</dbReference>
<keyword evidence="10" id="KW-1185">Reference proteome</keyword>
<reference evidence="9 10" key="1">
    <citation type="journal article" date="2017" name="Infect. Genet. Evol.">
        <title>The new phylogeny of the genus Mycobacterium: The old and the news.</title>
        <authorList>
            <person name="Tortoli E."/>
            <person name="Fedrizzi T."/>
            <person name="Meehan C.J."/>
            <person name="Trovato A."/>
            <person name="Grottola A."/>
            <person name="Giacobazzi E."/>
            <person name="Serpini G.F."/>
            <person name="Tagliazucchi S."/>
            <person name="Fabio A."/>
            <person name="Bettua C."/>
            <person name="Bertorelli R."/>
            <person name="Frascaro F."/>
            <person name="De Sanctis V."/>
            <person name="Pecorari M."/>
            <person name="Jousson O."/>
            <person name="Segata N."/>
            <person name="Cirillo D.M."/>
        </authorList>
    </citation>
    <scope>NUCLEOTIDE SEQUENCE [LARGE SCALE GENOMIC DNA]</scope>
    <source>
        <strain evidence="9 10">CIP1034565</strain>
    </source>
</reference>
<evidence type="ECO:0000256" key="4">
    <source>
        <dbReference type="ARBA" id="ARBA00022840"/>
    </source>
</evidence>
<accession>A0A2G5PBD1</accession>
<evidence type="ECO:0000256" key="1">
    <source>
        <dbReference type="ARBA" id="ARBA00022679"/>
    </source>
</evidence>
<dbReference type="InterPro" id="IPR003812">
    <property type="entry name" value="Fido"/>
</dbReference>
<comment type="catalytic activity">
    <reaction evidence="7">
        <text>L-tyrosyl-[protein] + ATP = O-(5'-adenylyl)-L-tyrosyl-[protein] + diphosphate</text>
        <dbReference type="Rhea" id="RHEA:54288"/>
        <dbReference type="Rhea" id="RHEA-COMP:10136"/>
        <dbReference type="Rhea" id="RHEA-COMP:13846"/>
        <dbReference type="ChEBI" id="CHEBI:30616"/>
        <dbReference type="ChEBI" id="CHEBI:33019"/>
        <dbReference type="ChEBI" id="CHEBI:46858"/>
        <dbReference type="ChEBI" id="CHEBI:83624"/>
        <dbReference type="EC" id="2.7.7.108"/>
    </reaction>
</comment>